<evidence type="ECO:0008006" key="4">
    <source>
        <dbReference type="Google" id="ProtNLM"/>
    </source>
</evidence>
<protein>
    <recommendedName>
        <fullName evidence="4">DUF445 domain-containing protein</fullName>
    </recommendedName>
</protein>
<sequence>MFEAAWSDFQANMWLYLSMPITSGLVGYVTNVVAIKMMFHPLEFFGKPPFLGWQGIVPRKAGKMATIACNTIVPQLVSEQEIFERLDPKQVTEEISGPILELVDQIVEEVMYEYEPALWETLPVTAKNLIIKRVKDDAPEVVEAVMASLRDNVTEMFDLTDMVVTTLARDKQLINKIFQETGRREFQFIGHSGFYFGFIFGVIQMVAWTFYKGDYQLPLFGLAVGYLTNFIALKLIFRPQTPIKIGGLRIQGLFHKRQPEVSRDYAKLIADEIVTPSNIIEAVLKGPYADRVFHMIAKHVKRVIDAQSGMAKPFVAWTIGTKRYIDMKNLAVERIVEKLPDTVRSVDAYATEAMDIANTLSGRLSDLPPDEFEEMLRPAFEEDEWILIAVGAALGFCVGIGQLIAFKALASVPAISSEAVQQMLSLTTLF</sequence>
<gene>
    <name evidence="2" type="ORF">ATO7_09727</name>
</gene>
<dbReference type="EMBL" id="AQQV01000002">
    <property type="protein sequence ID" value="ORE87311.1"/>
    <property type="molecule type" value="Genomic_DNA"/>
</dbReference>
<dbReference type="PANTHER" id="PTHR35791:SF1">
    <property type="entry name" value="UPF0754 MEMBRANE PROTEIN YHEB"/>
    <property type="match status" value="1"/>
</dbReference>
<keyword evidence="1" id="KW-0812">Transmembrane</keyword>
<keyword evidence="1" id="KW-1133">Transmembrane helix</keyword>
<dbReference type="PANTHER" id="PTHR35791">
    <property type="entry name" value="UPF0754 MEMBRANE PROTEIN YHEB"/>
    <property type="match status" value="1"/>
</dbReference>
<organism evidence="2 3">
    <name type="scientific">Oceanococcus atlanticus</name>
    <dbReference type="NCBI Taxonomy" id="1317117"/>
    <lineage>
        <taxon>Bacteria</taxon>
        <taxon>Pseudomonadati</taxon>
        <taxon>Pseudomonadota</taxon>
        <taxon>Gammaproteobacteria</taxon>
        <taxon>Chromatiales</taxon>
        <taxon>Oceanococcaceae</taxon>
        <taxon>Oceanococcus</taxon>
    </lineage>
</organism>
<dbReference type="Proteomes" id="UP000192342">
    <property type="component" value="Unassembled WGS sequence"/>
</dbReference>
<evidence type="ECO:0000313" key="3">
    <source>
        <dbReference type="Proteomes" id="UP000192342"/>
    </source>
</evidence>
<dbReference type="AlphaFoldDB" id="A0A1Y1SEF0"/>
<keyword evidence="3" id="KW-1185">Reference proteome</keyword>
<name>A0A1Y1SEF0_9GAMM</name>
<dbReference type="OrthoDB" id="3631561at2"/>
<feature type="transmembrane region" description="Helical" evidence="1">
    <location>
        <begin position="217"/>
        <end position="237"/>
    </location>
</feature>
<evidence type="ECO:0000256" key="1">
    <source>
        <dbReference type="SAM" id="Phobius"/>
    </source>
</evidence>
<keyword evidence="1" id="KW-0472">Membrane</keyword>
<reference evidence="2 3" key="1">
    <citation type="submission" date="2013-04" db="EMBL/GenBank/DDBJ databases">
        <title>Oceanococcus atlanticus 22II-S10r2 Genome Sequencing.</title>
        <authorList>
            <person name="Lai Q."/>
            <person name="Li G."/>
            <person name="Shao Z."/>
        </authorList>
    </citation>
    <scope>NUCLEOTIDE SEQUENCE [LARGE SCALE GENOMIC DNA]</scope>
    <source>
        <strain evidence="2 3">22II-S10r2</strain>
    </source>
</reference>
<comment type="caution">
    <text evidence="2">The sequence shown here is derived from an EMBL/GenBank/DDBJ whole genome shotgun (WGS) entry which is preliminary data.</text>
</comment>
<accession>A0A1Y1SEF0</accession>
<evidence type="ECO:0000313" key="2">
    <source>
        <dbReference type="EMBL" id="ORE87311.1"/>
    </source>
</evidence>
<feature type="transmembrane region" description="Helical" evidence="1">
    <location>
        <begin position="385"/>
        <end position="406"/>
    </location>
</feature>
<proteinExistence type="predicted"/>
<feature type="transmembrane region" description="Helical" evidence="1">
    <location>
        <begin position="13"/>
        <end position="35"/>
    </location>
</feature>
<feature type="transmembrane region" description="Helical" evidence="1">
    <location>
        <begin position="193"/>
        <end position="211"/>
    </location>
</feature>
<dbReference type="STRING" id="1317117.ATO7_09727"/>
<dbReference type="RefSeq" id="WP_083561558.1">
    <property type="nucleotide sequence ID" value="NZ_AQQV01000002.1"/>
</dbReference>